<keyword evidence="1" id="KW-0418">Kinase</keyword>
<dbReference type="Proteomes" id="UP000246005">
    <property type="component" value="Unassembled WGS sequence"/>
</dbReference>
<dbReference type="EMBL" id="QGHB01000004">
    <property type="protein sequence ID" value="PWK87379.1"/>
    <property type="molecule type" value="Genomic_DNA"/>
</dbReference>
<evidence type="ECO:0000313" key="2">
    <source>
        <dbReference type="Proteomes" id="UP000246005"/>
    </source>
</evidence>
<organism evidence="1 2">
    <name type="scientific">Lentzea atacamensis</name>
    <dbReference type="NCBI Taxonomy" id="531938"/>
    <lineage>
        <taxon>Bacteria</taxon>
        <taxon>Bacillati</taxon>
        <taxon>Actinomycetota</taxon>
        <taxon>Actinomycetes</taxon>
        <taxon>Pseudonocardiales</taxon>
        <taxon>Pseudonocardiaceae</taxon>
        <taxon>Lentzea</taxon>
    </lineage>
</organism>
<gene>
    <name evidence="1" type="ORF">C8D88_104540</name>
</gene>
<accession>A0A316IJK0</accession>
<dbReference type="InterPro" id="IPR027417">
    <property type="entry name" value="P-loop_NTPase"/>
</dbReference>
<reference evidence="1 2" key="1">
    <citation type="submission" date="2018-05" db="EMBL/GenBank/DDBJ databases">
        <title>Genomic Encyclopedia of Type Strains, Phase IV (KMG-IV): sequencing the most valuable type-strain genomes for metagenomic binning, comparative biology and taxonomic classification.</title>
        <authorList>
            <person name="Goeker M."/>
        </authorList>
    </citation>
    <scope>NUCLEOTIDE SEQUENCE [LARGE SCALE GENOMIC DNA]</scope>
    <source>
        <strain evidence="1 2">DSM 45480</strain>
    </source>
</reference>
<protein>
    <submittedName>
        <fullName evidence="1">Putative kinase</fullName>
    </submittedName>
</protein>
<keyword evidence="1" id="KW-0808">Transferase</keyword>
<proteinExistence type="predicted"/>
<evidence type="ECO:0000313" key="1">
    <source>
        <dbReference type="EMBL" id="PWK87379.1"/>
    </source>
</evidence>
<dbReference type="Gene3D" id="3.40.50.300">
    <property type="entry name" value="P-loop containing nucleotide triphosphate hydrolases"/>
    <property type="match status" value="1"/>
</dbReference>
<comment type="caution">
    <text evidence="1">The sequence shown here is derived from an EMBL/GenBank/DDBJ whole genome shotgun (WGS) entry which is preliminary data.</text>
</comment>
<dbReference type="AlphaFoldDB" id="A0A316IJK0"/>
<name>A0A316IJK0_9PSEU</name>
<dbReference type="SUPFAM" id="SSF52540">
    <property type="entry name" value="P-loop containing nucleoside triphosphate hydrolases"/>
    <property type="match status" value="1"/>
</dbReference>
<dbReference type="Pfam" id="PF13671">
    <property type="entry name" value="AAA_33"/>
    <property type="match status" value="1"/>
</dbReference>
<dbReference type="GO" id="GO:0016301">
    <property type="term" value="F:kinase activity"/>
    <property type="evidence" value="ECO:0007669"/>
    <property type="project" value="UniProtKB-KW"/>
</dbReference>
<sequence>MVPRLIHLNGPTGVGKSTIAARYAAAHPRTLNLDADEIARLIGGWQDDFHGTVGLVRPLAITMATHHLATGHDVVMPQLIARHAERERFAEAARSTGAQYLEFVLLAPAGVVTRRFRQRDHHIDHVVEALGGVTAVERSCALLADYVTADSIVIETGGDDADRTYETLIAALSARP</sequence>